<keyword evidence="1" id="KW-0732">Signal</keyword>
<name>A0A4R5TXY4_9GAMM</name>
<evidence type="ECO:0000259" key="2">
    <source>
        <dbReference type="Pfam" id="PF00345"/>
    </source>
</evidence>
<dbReference type="GO" id="GO:0030288">
    <property type="term" value="C:outer membrane-bounded periplasmic space"/>
    <property type="evidence" value="ECO:0007669"/>
    <property type="project" value="InterPro"/>
</dbReference>
<sequence length="248" mass="26127">MSRSTHEARWRRSLCCAAALLLAAAAAGAASLQVTPTTVTVPAERAADGLILSNSGSAPLHAQVRVFRWTQVDGEDVLEPSTDLAISPPMLELAPGGDQLVRIVRLGPPPTGTEASYRVIVDELPLDDTPAPGRRGLQFVLRYSIPVFLAPHGNPATAPILHARIGGDADDRFLQLDNLGNGHAQVADLTHVAADGHGRVIAQGLSGYVLPGQTRRWSLPAGLDATPGGSFQARINGEAVERTLVLDR</sequence>
<reference evidence="3 4" key="1">
    <citation type="submission" date="2019-03" db="EMBL/GenBank/DDBJ databases">
        <title>Luteimonas zhaokaii sp.nov., isolated from the rectal contents of Plateau pika in Yushu, Qinghai Province, China.</title>
        <authorList>
            <person name="Zhang G."/>
        </authorList>
    </citation>
    <scope>NUCLEOTIDE SEQUENCE [LARGE SCALE GENOMIC DNA]</scope>
    <source>
        <strain evidence="3 4">B9</strain>
    </source>
</reference>
<dbReference type="InterPro" id="IPR008962">
    <property type="entry name" value="PapD-like_sf"/>
</dbReference>
<dbReference type="AlphaFoldDB" id="A0A4R5TXY4"/>
<gene>
    <name evidence="3" type="ORF">E2F46_05630</name>
</gene>
<dbReference type="InterPro" id="IPR006311">
    <property type="entry name" value="TAT_signal"/>
</dbReference>
<evidence type="ECO:0000256" key="1">
    <source>
        <dbReference type="SAM" id="SignalP"/>
    </source>
</evidence>
<dbReference type="PANTHER" id="PTHR30251:SF4">
    <property type="entry name" value="SLR1668 PROTEIN"/>
    <property type="match status" value="1"/>
</dbReference>
<comment type="caution">
    <text evidence="3">The sequence shown here is derived from an EMBL/GenBank/DDBJ whole genome shotgun (WGS) entry which is preliminary data.</text>
</comment>
<dbReference type="InterPro" id="IPR016147">
    <property type="entry name" value="Pili_assmbl_chaperone_N"/>
</dbReference>
<accession>A0A4R5TXY4</accession>
<feature type="signal peptide" evidence="1">
    <location>
        <begin position="1"/>
        <end position="29"/>
    </location>
</feature>
<dbReference type="Proteomes" id="UP000294796">
    <property type="component" value="Unassembled WGS sequence"/>
</dbReference>
<dbReference type="Gene3D" id="2.60.40.10">
    <property type="entry name" value="Immunoglobulins"/>
    <property type="match status" value="1"/>
</dbReference>
<dbReference type="InterPro" id="IPR013783">
    <property type="entry name" value="Ig-like_fold"/>
</dbReference>
<feature type="chain" id="PRO_5020990299" evidence="1">
    <location>
        <begin position="30"/>
        <end position="248"/>
    </location>
</feature>
<dbReference type="GO" id="GO:0071555">
    <property type="term" value="P:cell wall organization"/>
    <property type="evidence" value="ECO:0007669"/>
    <property type="project" value="InterPro"/>
</dbReference>
<dbReference type="PROSITE" id="PS51318">
    <property type="entry name" value="TAT"/>
    <property type="match status" value="1"/>
</dbReference>
<evidence type="ECO:0000313" key="3">
    <source>
        <dbReference type="EMBL" id="TDK26079.1"/>
    </source>
</evidence>
<feature type="domain" description="Pili assembly chaperone N-terminal" evidence="2">
    <location>
        <begin position="32"/>
        <end position="153"/>
    </location>
</feature>
<dbReference type="Pfam" id="PF00345">
    <property type="entry name" value="PapD_N"/>
    <property type="match status" value="1"/>
</dbReference>
<proteinExistence type="predicted"/>
<dbReference type="PANTHER" id="PTHR30251">
    <property type="entry name" value="PILUS ASSEMBLY CHAPERONE"/>
    <property type="match status" value="1"/>
</dbReference>
<dbReference type="InterPro" id="IPR050643">
    <property type="entry name" value="Periplasmic_pilus_chap"/>
</dbReference>
<dbReference type="RefSeq" id="WP_133321111.1">
    <property type="nucleotide sequence ID" value="NZ_SMTF01000003.1"/>
</dbReference>
<evidence type="ECO:0000313" key="4">
    <source>
        <dbReference type="Proteomes" id="UP000294796"/>
    </source>
</evidence>
<dbReference type="EMBL" id="SMTF01000003">
    <property type="protein sequence ID" value="TDK26079.1"/>
    <property type="molecule type" value="Genomic_DNA"/>
</dbReference>
<organism evidence="3 4">
    <name type="scientific">Luteimonas aestuarii</name>
    <dbReference type="NCBI Taxonomy" id="453837"/>
    <lineage>
        <taxon>Bacteria</taxon>
        <taxon>Pseudomonadati</taxon>
        <taxon>Pseudomonadota</taxon>
        <taxon>Gammaproteobacteria</taxon>
        <taxon>Lysobacterales</taxon>
        <taxon>Lysobacteraceae</taxon>
        <taxon>Luteimonas</taxon>
    </lineage>
</organism>
<dbReference type="SUPFAM" id="SSF49354">
    <property type="entry name" value="PapD-like"/>
    <property type="match status" value="1"/>
</dbReference>
<protein>
    <submittedName>
        <fullName evidence="3">Molecular chaperone</fullName>
    </submittedName>
</protein>
<keyword evidence="4" id="KW-1185">Reference proteome</keyword>
<dbReference type="OrthoDB" id="511700at2"/>